<reference evidence="1 2" key="1">
    <citation type="submission" date="2019-05" db="EMBL/GenBank/DDBJ databases">
        <title>Mikania micrantha, genome provides insights into the molecular mechanism of rapid growth.</title>
        <authorList>
            <person name="Liu B."/>
        </authorList>
    </citation>
    <scope>NUCLEOTIDE SEQUENCE [LARGE SCALE GENOMIC DNA]</scope>
    <source>
        <strain evidence="1">NLD-2019</strain>
        <tissue evidence="1">Leaf</tissue>
    </source>
</reference>
<dbReference type="PANTHER" id="PTHR32278:SF104">
    <property type="entry name" value="PHLOEM PROTEIN 2-LIKE PROTEIN-RELATED"/>
    <property type="match status" value="1"/>
</dbReference>
<keyword evidence="2" id="KW-1185">Reference proteome</keyword>
<gene>
    <name evidence="1" type="ORF">E3N88_25328</name>
</gene>
<dbReference type="PANTHER" id="PTHR32278">
    <property type="entry name" value="F-BOX DOMAIN-CONTAINING PROTEIN"/>
    <property type="match status" value="1"/>
</dbReference>
<dbReference type="OrthoDB" id="1730672at2759"/>
<accession>A0A5N6N643</accession>
<organism evidence="1 2">
    <name type="scientific">Mikania micrantha</name>
    <name type="common">bitter vine</name>
    <dbReference type="NCBI Taxonomy" id="192012"/>
    <lineage>
        <taxon>Eukaryota</taxon>
        <taxon>Viridiplantae</taxon>
        <taxon>Streptophyta</taxon>
        <taxon>Embryophyta</taxon>
        <taxon>Tracheophyta</taxon>
        <taxon>Spermatophyta</taxon>
        <taxon>Magnoliopsida</taxon>
        <taxon>eudicotyledons</taxon>
        <taxon>Gunneridae</taxon>
        <taxon>Pentapetalae</taxon>
        <taxon>asterids</taxon>
        <taxon>campanulids</taxon>
        <taxon>Asterales</taxon>
        <taxon>Asteraceae</taxon>
        <taxon>Asteroideae</taxon>
        <taxon>Heliantheae alliance</taxon>
        <taxon>Eupatorieae</taxon>
        <taxon>Mikania</taxon>
    </lineage>
</organism>
<dbReference type="Proteomes" id="UP000326396">
    <property type="component" value="Linkage Group LG3"/>
</dbReference>
<comment type="caution">
    <text evidence="1">The sequence shown here is derived from an EMBL/GenBank/DDBJ whole genome shotgun (WGS) entry which is preliminary data.</text>
</comment>
<evidence type="ECO:0000313" key="1">
    <source>
        <dbReference type="EMBL" id="KAD4385160.1"/>
    </source>
</evidence>
<dbReference type="InterPro" id="IPR025886">
    <property type="entry name" value="PP2-like"/>
</dbReference>
<dbReference type="AlphaFoldDB" id="A0A5N6N643"/>
<evidence type="ECO:0000313" key="2">
    <source>
        <dbReference type="Proteomes" id="UP000326396"/>
    </source>
</evidence>
<dbReference type="Pfam" id="PF14299">
    <property type="entry name" value="PP2"/>
    <property type="match status" value="2"/>
</dbReference>
<protein>
    <submittedName>
        <fullName evidence="1">Uncharacterized protein</fullName>
    </submittedName>
</protein>
<sequence length="595" mass="69776">MGMVLQKLEKALECLELEEAPELLELEEQMDLMKLVEKLQRHQFEEACELHELEEALGIHKLVEALQRHEYEETLKLQEAWKLQKIVGALELEIEDSRIDYEVIKAIYDMPNTPLLDISCDKIYSKLSTGILVDNGKVWFSIDDDGKTREMISAIKFMPLDRDKYRIRREPMSRFSKVAEVHLPNHEMKVKIRTQFLSSNVTYAAYLVLKPDSCRRAMDSYAAYSLIYRLNNRRESYISYPSRMEDNGWWMFELFQTLNLKRTFDFEVTFLMLERPFGYRPYLLFEGILFLPIKKFQDENEIEKSELRNLSTSNILPSDYKQFIYYSNKEMMKMPQSDVIFPTKEEAYNILSHGVLIKVNNEVNMWFWITKLNGMKCFMLPPTLLSYNEQLVKIKRISSKESRIGSVIHLSPSKVVGICFKVPNGAFSTNATYGCFLVYKMPYNFGWETLVTMKLDDGNVSLNRRHGKLITYLSIPQSPVIGPHGVLGSKKLINQLKAIQLPRKRKDDWLELNLGNKSGIQWMNMQHDKQFDHFWKRKNTSIGRTCFLQCLTDNDPNDSFTLNPRYISINIYMWPFCNATETPELIVQGIEFRPI</sequence>
<proteinExistence type="predicted"/>
<name>A0A5N6N643_9ASTR</name>
<dbReference type="EMBL" id="SZYD01000013">
    <property type="protein sequence ID" value="KAD4385160.1"/>
    <property type="molecule type" value="Genomic_DNA"/>
</dbReference>